<dbReference type="InterPro" id="IPR052362">
    <property type="entry name" value="HTH-GbsR_regulator"/>
</dbReference>
<evidence type="ECO:0000256" key="3">
    <source>
        <dbReference type="ARBA" id="ARBA00023163"/>
    </source>
</evidence>
<dbReference type="InterPro" id="IPR026282">
    <property type="entry name" value="MJ1563"/>
</dbReference>
<dbReference type="SUPFAM" id="SSF46785">
    <property type="entry name" value="Winged helix' DNA-binding domain"/>
    <property type="match status" value="1"/>
</dbReference>
<dbReference type="GO" id="GO:0003700">
    <property type="term" value="F:DNA-binding transcription factor activity"/>
    <property type="evidence" value="ECO:0007669"/>
    <property type="project" value="InterPro"/>
</dbReference>
<protein>
    <recommendedName>
        <fullName evidence="4">HTH-type transcriptional regulator</fullName>
    </recommendedName>
</protein>
<dbReference type="Proteomes" id="UP000254133">
    <property type="component" value="Unassembled WGS sequence"/>
</dbReference>
<dbReference type="EMBL" id="UGPZ01000003">
    <property type="protein sequence ID" value="STY92938.1"/>
    <property type="molecule type" value="Genomic_DNA"/>
</dbReference>
<keyword evidence="1 4" id="KW-0805">Transcription regulation</keyword>
<evidence type="ECO:0000256" key="1">
    <source>
        <dbReference type="ARBA" id="ARBA00023015"/>
    </source>
</evidence>
<reference evidence="6 7" key="1">
    <citation type="submission" date="2018-06" db="EMBL/GenBank/DDBJ databases">
        <authorList>
            <consortium name="Pathogen Informatics"/>
            <person name="Doyle S."/>
        </authorList>
    </citation>
    <scope>NUCLEOTIDE SEQUENCE [LARGE SCALE GENOMIC DNA]</scope>
    <source>
        <strain evidence="6 7">NCTC9426</strain>
    </source>
</reference>
<accession>A0A378PYA0</accession>
<proteinExistence type="inferred from homology"/>
<name>A0A378PYA0_MORBO</name>
<feature type="domain" description="HTH marR-type" evidence="5">
    <location>
        <begin position="22"/>
        <end position="80"/>
    </location>
</feature>
<comment type="similarity">
    <text evidence="4">Belongs to the GbsR family.</text>
</comment>
<sequence length="174" mass="19783">MKLSPTTEKFVLHWGEMGSKWGVNRTVAQIHALLFITAKPMNAEQIVDTLGVARSNVSNSIKELQSLNLVQTTHILGDRRDYFTTNTDVWALARVIVEERYKRELAPTVQFLDELMNTPEFELENEGVKQRIKDTHGFVDTLTTWANEMLKLSEATLHKILKLGSAVKKVFEIG</sequence>
<dbReference type="RefSeq" id="WP_115369431.1">
    <property type="nucleotide sequence ID" value="NZ_UGPZ01000003.1"/>
</dbReference>
<dbReference type="PIRSF" id="PIRSF006707">
    <property type="entry name" value="MJ1563"/>
    <property type="match status" value="1"/>
</dbReference>
<dbReference type="AlphaFoldDB" id="A0A378PYA0"/>
<evidence type="ECO:0000256" key="2">
    <source>
        <dbReference type="ARBA" id="ARBA00023125"/>
    </source>
</evidence>
<evidence type="ECO:0000313" key="7">
    <source>
        <dbReference type="Proteomes" id="UP000254133"/>
    </source>
</evidence>
<dbReference type="InterPro" id="IPR036390">
    <property type="entry name" value="WH_DNA-bd_sf"/>
</dbReference>
<dbReference type="GO" id="GO:0003677">
    <property type="term" value="F:DNA binding"/>
    <property type="evidence" value="ECO:0007669"/>
    <property type="project" value="UniProtKB-UniRule"/>
</dbReference>
<dbReference type="InterPro" id="IPR000835">
    <property type="entry name" value="HTH_MarR-typ"/>
</dbReference>
<evidence type="ECO:0000313" key="6">
    <source>
        <dbReference type="EMBL" id="STY92938.1"/>
    </source>
</evidence>
<evidence type="ECO:0000259" key="5">
    <source>
        <dbReference type="Pfam" id="PF12802"/>
    </source>
</evidence>
<dbReference type="Pfam" id="PF12802">
    <property type="entry name" value="MarR_2"/>
    <property type="match status" value="1"/>
</dbReference>
<keyword evidence="3 4" id="KW-0804">Transcription</keyword>
<evidence type="ECO:0000256" key="4">
    <source>
        <dbReference type="PIRNR" id="PIRNR006707"/>
    </source>
</evidence>
<dbReference type="PANTHER" id="PTHR38465:SF1">
    <property type="entry name" value="HTH-TYPE TRANSCRIPTIONAL REGULATOR MJ1563-RELATED"/>
    <property type="match status" value="1"/>
</dbReference>
<organism evidence="6 7">
    <name type="scientific">Moraxella bovis</name>
    <dbReference type="NCBI Taxonomy" id="476"/>
    <lineage>
        <taxon>Bacteria</taxon>
        <taxon>Pseudomonadati</taxon>
        <taxon>Pseudomonadota</taxon>
        <taxon>Gammaproteobacteria</taxon>
        <taxon>Moraxellales</taxon>
        <taxon>Moraxellaceae</taxon>
        <taxon>Moraxella</taxon>
    </lineage>
</organism>
<dbReference type="PANTHER" id="PTHR38465">
    <property type="entry name" value="HTH-TYPE TRANSCRIPTIONAL REGULATOR MJ1563-RELATED"/>
    <property type="match status" value="1"/>
</dbReference>
<gene>
    <name evidence="6" type="ORF">NCTC9426_01652</name>
</gene>
<dbReference type="InterPro" id="IPR036388">
    <property type="entry name" value="WH-like_DNA-bd_sf"/>
</dbReference>
<keyword evidence="2 4" id="KW-0238">DNA-binding</keyword>
<dbReference type="Gene3D" id="1.10.10.10">
    <property type="entry name" value="Winged helix-like DNA-binding domain superfamily/Winged helix DNA-binding domain"/>
    <property type="match status" value="1"/>
</dbReference>